<organism evidence="6 7">
    <name type="scientific">Noviherbaspirillum suwonense</name>
    <dbReference type="NCBI Taxonomy" id="1224511"/>
    <lineage>
        <taxon>Bacteria</taxon>
        <taxon>Pseudomonadati</taxon>
        <taxon>Pseudomonadota</taxon>
        <taxon>Betaproteobacteria</taxon>
        <taxon>Burkholderiales</taxon>
        <taxon>Oxalobacteraceae</taxon>
        <taxon>Noviherbaspirillum</taxon>
    </lineage>
</organism>
<keyword evidence="3" id="KW-0597">Phosphoprotein</keyword>
<dbReference type="InterPro" id="IPR003607">
    <property type="entry name" value="HD/PDEase_dom"/>
</dbReference>
<dbReference type="Gene3D" id="3.30.450.40">
    <property type="match status" value="1"/>
</dbReference>
<dbReference type="PANTHER" id="PTHR33525">
    <property type="match status" value="1"/>
</dbReference>
<keyword evidence="6" id="KW-0808">Transferase</keyword>
<dbReference type="PROSITE" id="PS50109">
    <property type="entry name" value="HIS_KIN"/>
    <property type="match status" value="1"/>
</dbReference>
<dbReference type="InterPro" id="IPR003594">
    <property type="entry name" value="HATPase_dom"/>
</dbReference>
<evidence type="ECO:0000256" key="2">
    <source>
        <dbReference type="ARBA" id="ARBA00012438"/>
    </source>
</evidence>
<dbReference type="SMART" id="SM00388">
    <property type="entry name" value="HisKA"/>
    <property type="match status" value="1"/>
</dbReference>
<proteinExistence type="predicted"/>
<reference evidence="6 7" key="1">
    <citation type="submission" date="2017-05" db="EMBL/GenBank/DDBJ databases">
        <authorList>
            <person name="Varghese N."/>
            <person name="Submissions S."/>
        </authorList>
    </citation>
    <scope>NUCLEOTIDE SEQUENCE [LARGE SCALE GENOMIC DNA]</scope>
    <source>
        <strain evidence="6 7">DSM 26001</strain>
    </source>
</reference>
<dbReference type="InterPro" id="IPR006675">
    <property type="entry name" value="HDIG_dom"/>
</dbReference>
<dbReference type="InterPro" id="IPR004358">
    <property type="entry name" value="Sig_transdc_His_kin-like_C"/>
</dbReference>
<dbReference type="InterPro" id="IPR029016">
    <property type="entry name" value="GAF-like_dom_sf"/>
</dbReference>
<evidence type="ECO:0000256" key="3">
    <source>
        <dbReference type="ARBA" id="ARBA00022553"/>
    </source>
</evidence>
<dbReference type="CDD" id="cd00075">
    <property type="entry name" value="HATPase"/>
    <property type="match status" value="1"/>
</dbReference>
<dbReference type="InterPro" id="IPR036890">
    <property type="entry name" value="HATPase_C_sf"/>
</dbReference>
<dbReference type="Gene3D" id="3.30.565.10">
    <property type="entry name" value="Histidine kinase-like ATPase, C-terminal domain"/>
    <property type="match status" value="1"/>
</dbReference>
<evidence type="ECO:0000256" key="1">
    <source>
        <dbReference type="ARBA" id="ARBA00000085"/>
    </source>
</evidence>
<dbReference type="Proteomes" id="UP001158049">
    <property type="component" value="Unassembled WGS sequence"/>
</dbReference>
<dbReference type="Pfam" id="PF02518">
    <property type="entry name" value="HATPase_c"/>
    <property type="match status" value="1"/>
</dbReference>
<dbReference type="InterPro" id="IPR003661">
    <property type="entry name" value="HisK_dim/P_dom"/>
</dbReference>
<sequence length="722" mass="77856">MQRSELDIRKRLEQAHLPTMPQILLKLIEQCQDEDAGMPELAALISQDAGMASTILAVANSPAYHRSGGRKANLDQALMAIGTDMIKTLVISESVLQMFNDFSKPGTLDLRAFWKHSLTAAVMARDIAVKMKHGHVEEAYLAGLLHDVGRLGLMAAAPQEYAVNFHAKDDAKLCWVEQRTLQITHAEAGAAIIERWQMDSFLADAVQYHHEPAARVASAHPLIRIVMLAHLMSSADTDDETLAEAGLLCGLTAPDIEDIRGKAEAKVVRAAAALGIDLAGADDIAQQAAYVPPQPAPPRNPTQEKMDEEMRNMVLASNAGRFFAKQTDIAGLMETISGSARILFGFTEAFLLMTDKSGQALIGKPGSGQAERLAEFSVPLADGGLIADAALMRKIAFLRRDGELLTLPEEQLLGLLRADCLICLPMTVSGRCIGMLIGSIGDYQAAELQRRDRFLLAYASQAANALQVASSNQAQIDNRIASVTDQYQAATRRVAHEVNNPLTIIKNYLGILDSRLRKQDIVVGEVAILNEEIDRVGQIVHGLTDLEPVGSGQAAEVGRVVRDVVRLFRDTEYVPASVTIKTDLQDEETVLEGSADLLKQVLMNLLKNAVEALTGGGEIEIVDYGQVNRDGRLFAELRISDNGAGIPRDILPRLFSPVASTKGGAGRGLGLSIVHSLVQKMGGTITCRSSSRGTSFDLLLPLALHLSPPAQGHASQNGQRAL</sequence>
<dbReference type="CDD" id="cd00082">
    <property type="entry name" value="HisKA"/>
    <property type="match status" value="1"/>
</dbReference>
<dbReference type="SUPFAM" id="SSF109604">
    <property type="entry name" value="HD-domain/PDEase-like"/>
    <property type="match status" value="1"/>
</dbReference>
<comment type="caution">
    <text evidence="6">The sequence shown here is derived from an EMBL/GenBank/DDBJ whole genome shotgun (WGS) entry which is preliminary data.</text>
</comment>
<dbReference type="SUPFAM" id="SSF55781">
    <property type="entry name" value="GAF domain-like"/>
    <property type="match status" value="1"/>
</dbReference>
<dbReference type="SMART" id="SM00387">
    <property type="entry name" value="HATPase_c"/>
    <property type="match status" value="1"/>
</dbReference>
<dbReference type="CDD" id="cd00077">
    <property type="entry name" value="HDc"/>
    <property type="match status" value="1"/>
</dbReference>
<evidence type="ECO:0000313" key="6">
    <source>
        <dbReference type="EMBL" id="SMP81972.1"/>
    </source>
</evidence>
<dbReference type="Gene3D" id="1.10.287.130">
    <property type="match status" value="1"/>
</dbReference>
<accession>A0ABY1QZ35</accession>
<dbReference type="Pfam" id="PF08668">
    <property type="entry name" value="HDOD"/>
    <property type="match status" value="1"/>
</dbReference>
<evidence type="ECO:0000259" key="5">
    <source>
        <dbReference type="PROSITE" id="PS51833"/>
    </source>
</evidence>
<protein>
    <recommendedName>
        <fullName evidence="2">histidine kinase</fullName>
        <ecNumber evidence="2">2.7.13.3</ecNumber>
    </recommendedName>
</protein>
<dbReference type="Gene3D" id="1.10.3210.10">
    <property type="entry name" value="Hypothetical protein af1432"/>
    <property type="match status" value="1"/>
</dbReference>
<dbReference type="InterPro" id="IPR005467">
    <property type="entry name" value="His_kinase_dom"/>
</dbReference>
<dbReference type="InterPro" id="IPR013976">
    <property type="entry name" value="HDOD"/>
</dbReference>
<dbReference type="PROSITE" id="PS51833">
    <property type="entry name" value="HDOD"/>
    <property type="match status" value="1"/>
</dbReference>
<dbReference type="InterPro" id="IPR052340">
    <property type="entry name" value="RNase_Y/CdgJ"/>
</dbReference>
<evidence type="ECO:0000313" key="7">
    <source>
        <dbReference type="Proteomes" id="UP001158049"/>
    </source>
</evidence>
<comment type="catalytic activity">
    <reaction evidence="1">
        <text>ATP + protein L-histidine = ADP + protein N-phospho-L-histidine.</text>
        <dbReference type="EC" id="2.7.13.3"/>
    </reaction>
</comment>
<name>A0ABY1QZ35_9BURK</name>
<dbReference type="SUPFAM" id="SSF55874">
    <property type="entry name" value="ATPase domain of HSP90 chaperone/DNA topoisomerase II/histidine kinase"/>
    <property type="match status" value="1"/>
</dbReference>
<dbReference type="PANTHER" id="PTHR33525:SF3">
    <property type="entry name" value="RIBONUCLEASE Y"/>
    <property type="match status" value="1"/>
</dbReference>
<keyword evidence="7" id="KW-1185">Reference proteome</keyword>
<dbReference type="PRINTS" id="PR00344">
    <property type="entry name" value="BCTRLSENSOR"/>
</dbReference>
<evidence type="ECO:0000259" key="4">
    <source>
        <dbReference type="PROSITE" id="PS50109"/>
    </source>
</evidence>
<feature type="domain" description="HDOD" evidence="5">
    <location>
        <begin position="17"/>
        <end position="212"/>
    </location>
</feature>
<dbReference type="SUPFAM" id="SSF47384">
    <property type="entry name" value="Homodimeric domain of signal transducing histidine kinase"/>
    <property type="match status" value="1"/>
</dbReference>
<gene>
    <name evidence="6" type="ORF">SAMN06295970_1509</name>
</gene>
<dbReference type="EMBL" id="FXUL01000050">
    <property type="protein sequence ID" value="SMP81972.1"/>
    <property type="molecule type" value="Genomic_DNA"/>
</dbReference>
<keyword evidence="6" id="KW-0418">Kinase</keyword>
<feature type="domain" description="Histidine kinase" evidence="4">
    <location>
        <begin position="493"/>
        <end position="704"/>
    </location>
</feature>
<dbReference type="EC" id="2.7.13.3" evidence="2"/>
<dbReference type="GO" id="GO:0016301">
    <property type="term" value="F:kinase activity"/>
    <property type="evidence" value="ECO:0007669"/>
    <property type="project" value="UniProtKB-KW"/>
</dbReference>
<dbReference type="NCBIfam" id="TIGR00277">
    <property type="entry name" value="HDIG"/>
    <property type="match status" value="1"/>
</dbReference>
<dbReference type="InterPro" id="IPR036097">
    <property type="entry name" value="HisK_dim/P_sf"/>
</dbReference>